<dbReference type="GO" id="GO:0046872">
    <property type="term" value="F:metal ion binding"/>
    <property type="evidence" value="ECO:0007669"/>
    <property type="project" value="InterPro"/>
</dbReference>
<evidence type="ECO:0000313" key="1">
    <source>
        <dbReference type="EMBL" id="CEE00958.1"/>
    </source>
</evidence>
<organism evidence="1 4">
    <name type="scientific">Caldibacillus thermoamylovorans</name>
    <dbReference type="NCBI Taxonomy" id="35841"/>
    <lineage>
        <taxon>Bacteria</taxon>
        <taxon>Bacillati</taxon>
        <taxon>Bacillota</taxon>
        <taxon>Bacilli</taxon>
        <taxon>Bacillales</taxon>
        <taxon>Bacillaceae</taxon>
        <taxon>Caldibacillus</taxon>
    </lineage>
</organism>
<gene>
    <name evidence="2" type="ORF">B4167_1821</name>
    <name evidence="1" type="ORF">BT1A1_1126</name>
</gene>
<reference evidence="2 3" key="2">
    <citation type="submission" date="2015-01" db="EMBL/GenBank/DDBJ databases">
        <title>Draft Genome Sequences of Four Bacillus thermoamylovorans Strains, Isolated From Food Products.</title>
        <authorList>
            <person name="Krawcyk A.O."/>
            <person name="Berendsen E.M."/>
            <person name="Eijlander R.T."/>
            <person name="de Jong A."/>
            <person name="Wells-Bennik M."/>
            <person name="Kuipers O.P."/>
        </authorList>
    </citation>
    <scope>NUCLEOTIDE SEQUENCE [LARGE SCALE GENOMIC DNA]</scope>
    <source>
        <strain evidence="2 3">B4167</strain>
    </source>
</reference>
<dbReference type="eggNOG" id="ENOG5033H1Y">
    <property type="taxonomic scope" value="Bacteria"/>
</dbReference>
<dbReference type="Proteomes" id="UP000040576">
    <property type="component" value="Unassembled WGS sequence"/>
</dbReference>
<name>A0A090IX19_9BACI</name>
<dbReference type="RefSeq" id="WP_034768924.1">
    <property type="nucleotide sequence ID" value="NZ_CCRF01000038.1"/>
</dbReference>
<dbReference type="STRING" id="35841.B4167_1821"/>
<proteinExistence type="predicted"/>
<reference evidence="1 4" key="1">
    <citation type="submission" date="2014-07" db="EMBL/GenBank/DDBJ databases">
        <authorList>
            <person name="Wibberg Daniel"/>
        </authorList>
    </citation>
    <scope>NUCLEOTIDE SEQUENCE [LARGE SCALE GENOMIC DNA]</scope>
</reference>
<sequence length="69" mass="8036">MAEETIFIQNATSDTPIQQIQQLLKGKDGIERVLIDTDDGEMKIEFDEKKISLKSIYSLLKENNFYIQR</sequence>
<dbReference type="OrthoDB" id="2428971at2"/>
<keyword evidence="4" id="KW-1185">Reference proteome</keyword>
<dbReference type="EMBL" id="JXLU01000020">
    <property type="protein sequence ID" value="KIO73874.1"/>
    <property type="molecule type" value="Genomic_DNA"/>
</dbReference>
<evidence type="ECO:0000313" key="3">
    <source>
        <dbReference type="Proteomes" id="UP000032076"/>
    </source>
</evidence>
<accession>A0A090IX19</accession>
<evidence type="ECO:0000313" key="2">
    <source>
        <dbReference type="EMBL" id="KIO73874.1"/>
    </source>
</evidence>
<dbReference type="PATRIC" id="fig|35841.6.peg.542"/>
<evidence type="ECO:0000313" key="4">
    <source>
        <dbReference type="Proteomes" id="UP000040576"/>
    </source>
</evidence>
<dbReference type="SUPFAM" id="SSF55008">
    <property type="entry name" value="HMA, heavy metal-associated domain"/>
    <property type="match status" value="1"/>
</dbReference>
<dbReference type="GeneID" id="92960266"/>
<dbReference type="InterPro" id="IPR036163">
    <property type="entry name" value="HMA_dom_sf"/>
</dbReference>
<protein>
    <recommendedName>
        <fullName evidence="5">HMA domain-containing protein</fullName>
    </recommendedName>
</protein>
<dbReference type="AlphaFoldDB" id="A0A090IX19"/>
<evidence type="ECO:0008006" key="5">
    <source>
        <dbReference type="Google" id="ProtNLM"/>
    </source>
</evidence>
<dbReference type="Proteomes" id="UP000032076">
    <property type="component" value="Unassembled WGS sequence"/>
</dbReference>
<dbReference type="Gene3D" id="3.30.70.100">
    <property type="match status" value="1"/>
</dbReference>
<dbReference type="EMBL" id="CCRF01000038">
    <property type="protein sequence ID" value="CEE00958.1"/>
    <property type="molecule type" value="Genomic_DNA"/>
</dbReference>